<sequence length="160" mass="17635">MSFSPENTQGNFLPEDITIPEDKGELDLLLKTTLESHARLINRKDTGQYETVEVQNNQTYPGTTPQDKRFIFRKIIVFGAIVAGATSPIVHGISSFTDMVRIFGTCITDVIDYRPIPFASTVAVNQNIQVIVTAANVTIINGAASPNLTSARIVLEYYKN</sequence>
<dbReference type="AlphaFoldDB" id="X0VY83"/>
<comment type="caution">
    <text evidence="1">The sequence shown here is derived from an EMBL/GenBank/DDBJ whole genome shotgun (WGS) entry which is preliminary data.</text>
</comment>
<reference evidence="1" key="1">
    <citation type="journal article" date="2014" name="Front. Microbiol.">
        <title>High frequency of phylogenetically diverse reductive dehalogenase-homologous genes in deep subseafloor sedimentary metagenomes.</title>
        <authorList>
            <person name="Kawai M."/>
            <person name="Futagami T."/>
            <person name="Toyoda A."/>
            <person name="Takaki Y."/>
            <person name="Nishi S."/>
            <person name="Hori S."/>
            <person name="Arai W."/>
            <person name="Tsubouchi T."/>
            <person name="Morono Y."/>
            <person name="Uchiyama I."/>
            <person name="Ito T."/>
            <person name="Fujiyama A."/>
            <person name="Inagaki F."/>
            <person name="Takami H."/>
        </authorList>
    </citation>
    <scope>NUCLEOTIDE SEQUENCE</scope>
    <source>
        <strain evidence="1">Expedition CK06-06</strain>
    </source>
</reference>
<evidence type="ECO:0000313" key="1">
    <source>
        <dbReference type="EMBL" id="GAG17403.1"/>
    </source>
</evidence>
<protein>
    <submittedName>
        <fullName evidence="1">Uncharacterized protein</fullName>
    </submittedName>
</protein>
<proteinExistence type="predicted"/>
<name>X0VY83_9ZZZZ</name>
<dbReference type="EMBL" id="BARS01035337">
    <property type="protein sequence ID" value="GAG17403.1"/>
    <property type="molecule type" value="Genomic_DNA"/>
</dbReference>
<accession>X0VY83</accession>
<gene>
    <name evidence="1" type="ORF">S01H1_54456</name>
</gene>
<organism evidence="1">
    <name type="scientific">marine sediment metagenome</name>
    <dbReference type="NCBI Taxonomy" id="412755"/>
    <lineage>
        <taxon>unclassified sequences</taxon>
        <taxon>metagenomes</taxon>
        <taxon>ecological metagenomes</taxon>
    </lineage>
</organism>